<sequence length="435" mass="49391">MMLIVAIEHSNIHRRMALKLLLIFGCSHYRLSFLIFFTSMILSMWVSNVLACGIMMPIVKAILAELETMGILEVYHPIRKSNRRNSYQEQSPPRPTEFTIFYFLGIAYSSSIGSMATIMGSQANQIFKIYCETIFPIGPKIEFPHFMLLNLPGVLVMETMLYMWLNFYFLGMFRAQSEIALEIGLTEEEAQYINTLLDTQFKQLGRIKFHEVIVGTLVALAAILQPTITASRIENYDLKLHNHLIISSPCFICVVLLFIIPREISILKLFKRRRHSGGSSALFQSLKDSSMTDEFGKFLTLFKSWPSSAIILVIIIFCKILTEFASNSTVVYCMLPSIAKFSFICHVNPHYFMLASTLISSLPFHLVTGAPINALVCAYMHIPPWKMMYVGIGPSVIGIVVTWFTVSAWSTAIWPDISHDPDWANVSIFNRNITT</sequence>
<reference evidence="1 2" key="1">
    <citation type="journal article" date="2021" name="Front. Genet.">
        <title>Chromosome-Level Genome Assembly Reveals Significant Gene Expansion in the Toll and IMD Signaling Pathways of Dendrolimus kikuchii.</title>
        <authorList>
            <person name="Zhou J."/>
            <person name="Wu P."/>
            <person name="Xiong Z."/>
            <person name="Liu N."/>
            <person name="Zhao N."/>
            <person name="Ji M."/>
            <person name="Qiu Y."/>
            <person name="Yang B."/>
        </authorList>
    </citation>
    <scope>NUCLEOTIDE SEQUENCE [LARGE SCALE GENOMIC DNA]</scope>
    <source>
        <strain evidence="1">Ann1</strain>
    </source>
</reference>
<dbReference type="EMBL" id="CM034406">
    <property type="protein sequence ID" value="KAJ0173296.1"/>
    <property type="molecule type" value="Genomic_DNA"/>
</dbReference>
<accession>A0ACC1CNY0</accession>
<organism evidence="1 2">
    <name type="scientific">Dendrolimus kikuchii</name>
    <dbReference type="NCBI Taxonomy" id="765133"/>
    <lineage>
        <taxon>Eukaryota</taxon>
        <taxon>Metazoa</taxon>
        <taxon>Ecdysozoa</taxon>
        <taxon>Arthropoda</taxon>
        <taxon>Hexapoda</taxon>
        <taxon>Insecta</taxon>
        <taxon>Pterygota</taxon>
        <taxon>Neoptera</taxon>
        <taxon>Endopterygota</taxon>
        <taxon>Lepidoptera</taxon>
        <taxon>Glossata</taxon>
        <taxon>Ditrysia</taxon>
        <taxon>Bombycoidea</taxon>
        <taxon>Lasiocampidae</taxon>
        <taxon>Dendrolimus</taxon>
    </lineage>
</organism>
<keyword evidence="2" id="KW-1185">Reference proteome</keyword>
<protein>
    <submittedName>
        <fullName evidence="1">Uncharacterized protein</fullName>
    </submittedName>
</protein>
<evidence type="ECO:0000313" key="1">
    <source>
        <dbReference type="EMBL" id="KAJ0173296.1"/>
    </source>
</evidence>
<evidence type="ECO:0000313" key="2">
    <source>
        <dbReference type="Proteomes" id="UP000824533"/>
    </source>
</evidence>
<proteinExistence type="predicted"/>
<comment type="caution">
    <text evidence="1">The sequence shown here is derived from an EMBL/GenBank/DDBJ whole genome shotgun (WGS) entry which is preliminary data.</text>
</comment>
<dbReference type="Proteomes" id="UP000824533">
    <property type="component" value="Linkage Group LG20"/>
</dbReference>
<name>A0ACC1CNY0_9NEOP</name>
<gene>
    <name evidence="1" type="ORF">K1T71_011472</name>
</gene>